<dbReference type="EMBL" id="FPBK01000025">
    <property type="protein sequence ID" value="SFU78058.1"/>
    <property type="molecule type" value="Genomic_DNA"/>
</dbReference>
<name>A0A1I7IYP5_9FLAO</name>
<gene>
    <name evidence="1" type="ORF">SAMN05216480_12516</name>
</gene>
<reference evidence="1 2" key="1">
    <citation type="submission" date="2016-10" db="EMBL/GenBank/DDBJ databases">
        <authorList>
            <person name="de Groot N.N."/>
        </authorList>
    </citation>
    <scope>NUCLEOTIDE SEQUENCE [LARGE SCALE GENOMIC DNA]</scope>
    <source>
        <strain evidence="1 2">CGMCC 1.12333</strain>
    </source>
</reference>
<keyword evidence="2" id="KW-1185">Reference proteome</keyword>
<protein>
    <submittedName>
        <fullName evidence="1">RteC protein</fullName>
    </submittedName>
</protein>
<evidence type="ECO:0000313" key="2">
    <source>
        <dbReference type="Proteomes" id="UP000199138"/>
    </source>
</evidence>
<dbReference type="Proteomes" id="UP000199138">
    <property type="component" value="Unassembled WGS sequence"/>
</dbReference>
<sequence>MPVNYQNIMPPFYQKLQPLLGLYELSLASINEGIHLCNNTLYLLRNQIENHQFVSVGEEIDFFRNVKSEPLGYLIYFSEVRYCLLRMPKVGEQQQMGFLKKKVRMVNKFFGVHWDFIHYMEQDFEYLDEQYFTREKQHFPVYAPPETSYLDPKFFTSHDLLWARVKAMQLFAKYLKKAQLGMQKQKRKGLGEAHPLVLHWTGSKTALVELIYALQHAHAINDGHEDIAKIVAGFEQLFDVKIENVYKTYGEIRARKDKKARFVRTLWEQLLKQMEEEDGLTNH</sequence>
<dbReference type="OrthoDB" id="790983at2"/>
<accession>A0A1I7IYP5</accession>
<evidence type="ECO:0000313" key="1">
    <source>
        <dbReference type="EMBL" id="SFU78058.1"/>
    </source>
</evidence>
<organism evidence="1 2">
    <name type="scientific">Pustulibacterium marinum</name>
    <dbReference type="NCBI Taxonomy" id="1224947"/>
    <lineage>
        <taxon>Bacteria</taxon>
        <taxon>Pseudomonadati</taxon>
        <taxon>Bacteroidota</taxon>
        <taxon>Flavobacteriia</taxon>
        <taxon>Flavobacteriales</taxon>
        <taxon>Flavobacteriaceae</taxon>
        <taxon>Pustulibacterium</taxon>
    </lineage>
</organism>
<dbReference type="Pfam" id="PF09357">
    <property type="entry name" value="RteC"/>
    <property type="match status" value="1"/>
</dbReference>
<dbReference type="InterPro" id="IPR018534">
    <property type="entry name" value="Tet_reg_excision_RteC"/>
</dbReference>
<proteinExistence type="predicted"/>
<dbReference type="AlphaFoldDB" id="A0A1I7IYP5"/>
<dbReference type="STRING" id="1224947.SAMN05216480_12516"/>